<evidence type="ECO:0000313" key="2">
    <source>
        <dbReference type="Proteomes" id="UP000015102"/>
    </source>
</evidence>
<protein>
    <submittedName>
        <fullName evidence="1">Uncharacterized protein</fullName>
    </submittedName>
</protein>
<dbReference type="EMBL" id="CAQQ02036672">
    <property type="status" value="NOT_ANNOTATED_CDS"/>
    <property type="molecule type" value="Genomic_DNA"/>
</dbReference>
<organism evidence="1 2">
    <name type="scientific">Megaselia scalaris</name>
    <name type="common">Humpbacked fly</name>
    <name type="synonym">Phora scalaris</name>
    <dbReference type="NCBI Taxonomy" id="36166"/>
    <lineage>
        <taxon>Eukaryota</taxon>
        <taxon>Metazoa</taxon>
        <taxon>Ecdysozoa</taxon>
        <taxon>Arthropoda</taxon>
        <taxon>Hexapoda</taxon>
        <taxon>Insecta</taxon>
        <taxon>Pterygota</taxon>
        <taxon>Neoptera</taxon>
        <taxon>Endopterygota</taxon>
        <taxon>Diptera</taxon>
        <taxon>Brachycera</taxon>
        <taxon>Muscomorpha</taxon>
        <taxon>Platypezoidea</taxon>
        <taxon>Phoridae</taxon>
        <taxon>Megaseliini</taxon>
        <taxon>Megaselia</taxon>
    </lineage>
</organism>
<accession>T1GTP6</accession>
<keyword evidence="2" id="KW-1185">Reference proteome</keyword>
<proteinExistence type="predicted"/>
<reference evidence="2" key="1">
    <citation type="submission" date="2013-02" db="EMBL/GenBank/DDBJ databases">
        <authorList>
            <person name="Hughes D."/>
        </authorList>
    </citation>
    <scope>NUCLEOTIDE SEQUENCE</scope>
    <source>
        <strain>Durham</strain>
        <strain evidence="2">NC isolate 2 -- Noor lab</strain>
    </source>
</reference>
<evidence type="ECO:0000313" key="1">
    <source>
        <dbReference type="EnsemblMetazoa" id="MESCA007084-PA"/>
    </source>
</evidence>
<dbReference type="HOGENOM" id="CLU_1751823_0_0_1"/>
<reference evidence="1" key="2">
    <citation type="submission" date="2015-06" db="UniProtKB">
        <authorList>
            <consortium name="EnsemblMetazoa"/>
        </authorList>
    </citation>
    <scope>IDENTIFICATION</scope>
</reference>
<name>T1GTP6_MEGSC</name>
<dbReference type="EMBL" id="CAQQ02036674">
    <property type="status" value="NOT_ANNOTATED_CDS"/>
    <property type="molecule type" value="Genomic_DNA"/>
</dbReference>
<dbReference type="EMBL" id="CAQQ02036673">
    <property type="status" value="NOT_ANNOTATED_CDS"/>
    <property type="molecule type" value="Genomic_DNA"/>
</dbReference>
<sequence length="149" mass="17021">MCRLVICKSWGVSPMTHCIFTAEMRRILMNASLVWWTAFSVKHKKKINRENCYTRGCFLCNLGGKIHFDLNIVHPTPNGTTCVFCGVIFCSRSQLPADSTQNKSSGKPKNYKSTPSNFIDYKQAYDAPCRLELLKSMNQFGIPKHYNFP</sequence>
<dbReference type="EnsemblMetazoa" id="MESCA007084-RA">
    <property type="protein sequence ID" value="MESCA007084-PA"/>
    <property type="gene ID" value="MESCA007084"/>
</dbReference>
<dbReference type="Proteomes" id="UP000015102">
    <property type="component" value="Unassembled WGS sequence"/>
</dbReference>
<dbReference type="AlphaFoldDB" id="T1GTP6"/>